<dbReference type="GO" id="GO:0005829">
    <property type="term" value="C:cytosol"/>
    <property type="evidence" value="ECO:0007669"/>
    <property type="project" value="TreeGrafter"/>
</dbReference>
<evidence type="ECO:0000256" key="3">
    <source>
        <dbReference type="ARBA" id="ARBA00004763"/>
    </source>
</evidence>
<evidence type="ECO:0000256" key="6">
    <source>
        <dbReference type="ARBA" id="ARBA00016919"/>
    </source>
</evidence>
<dbReference type="InterPro" id="IPR000489">
    <property type="entry name" value="Pterin-binding_dom"/>
</dbReference>
<feature type="domain" description="Pterin-binding" evidence="13">
    <location>
        <begin position="140"/>
        <end position="389"/>
    </location>
</feature>
<dbReference type="EC" id="2.5.1.15" evidence="5"/>
<keyword evidence="9" id="KW-0460">Magnesium</keyword>
<comment type="function">
    <text evidence="12">Catalyzes the condensation of para-aminobenzoate (pABA) with 6-hydroxymethyl-7,8-dihydropterin diphosphate (DHPt-PP) to form 7,8-dihydropteroate (H2Pte), the immediate precursor of folate derivatives.</text>
</comment>
<dbReference type="NCBIfam" id="TIGR01496">
    <property type="entry name" value="DHPS"/>
    <property type="match status" value="1"/>
</dbReference>
<keyword evidence="15" id="KW-1185">Reference proteome</keyword>
<keyword evidence="10" id="KW-0289">Folate biosynthesis</keyword>
<evidence type="ECO:0000256" key="12">
    <source>
        <dbReference type="ARBA" id="ARBA00053449"/>
    </source>
</evidence>
<evidence type="ECO:0000256" key="1">
    <source>
        <dbReference type="ARBA" id="ARBA00000012"/>
    </source>
</evidence>
<dbReference type="CDD" id="cd00739">
    <property type="entry name" value="DHPS"/>
    <property type="match status" value="1"/>
</dbReference>
<evidence type="ECO:0000256" key="8">
    <source>
        <dbReference type="ARBA" id="ARBA00022723"/>
    </source>
</evidence>
<evidence type="ECO:0000256" key="4">
    <source>
        <dbReference type="ARBA" id="ARBA00009503"/>
    </source>
</evidence>
<dbReference type="InterPro" id="IPR006390">
    <property type="entry name" value="DHP_synth_dom"/>
</dbReference>
<name>A0A498R9A8_9FIRM</name>
<evidence type="ECO:0000259" key="13">
    <source>
        <dbReference type="PROSITE" id="PS50972"/>
    </source>
</evidence>
<protein>
    <recommendedName>
        <fullName evidence="6">Dihydropteroate synthase</fullName>
        <ecNumber evidence="5">2.5.1.15</ecNumber>
    </recommendedName>
    <alternativeName>
        <fullName evidence="11">Dihydropteroate pyrophosphorylase</fullName>
    </alternativeName>
</protein>
<dbReference type="PROSITE" id="PS00792">
    <property type="entry name" value="DHPS_1"/>
    <property type="match status" value="1"/>
</dbReference>
<evidence type="ECO:0000256" key="7">
    <source>
        <dbReference type="ARBA" id="ARBA00022679"/>
    </source>
</evidence>
<dbReference type="PANTHER" id="PTHR20941">
    <property type="entry name" value="FOLATE SYNTHESIS PROTEINS"/>
    <property type="match status" value="1"/>
</dbReference>
<dbReference type="GO" id="GO:0046656">
    <property type="term" value="P:folic acid biosynthetic process"/>
    <property type="evidence" value="ECO:0007669"/>
    <property type="project" value="UniProtKB-KW"/>
</dbReference>
<dbReference type="AlphaFoldDB" id="A0A498R9A8"/>
<dbReference type="InterPro" id="IPR045031">
    <property type="entry name" value="DHP_synth-like"/>
</dbReference>
<dbReference type="UniPathway" id="UPA00077">
    <property type="reaction ID" value="UER00156"/>
</dbReference>
<comment type="catalytic activity">
    <reaction evidence="1">
        <text>(7,8-dihydropterin-6-yl)methyl diphosphate + 4-aminobenzoate = 7,8-dihydropteroate + diphosphate</text>
        <dbReference type="Rhea" id="RHEA:19949"/>
        <dbReference type="ChEBI" id="CHEBI:17836"/>
        <dbReference type="ChEBI" id="CHEBI:17839"/>
        <dbReference type="ChEBI" id="CHEBI:33019"/>
        <dbReference type="ChEBI" id="CHEBI:72950"/>
        <dbReference type="EC" id="2.5.1.15"/>
    </reaction>
</comment>
<gene>
    <name evidence="14" type="ORF">LUCI_3379</name>
</gene>
<evidence type="ECO:0000256" key="11">
    <source>
        <dbReference type="ARBA" id="ARBA00030193"/>
    </source>
</evidence>
<dbReference type="PROSITE" id="PS50972">
    <property type="entry name" value="PTERIN_BINDING"/>
    <property type="match status" value="1"/>
</dbReference>
<dbReference type="SUPFAM" id="SSF51717">
    <property type="entry name" value="Dihydropteroate synthetase-like"/>
    <property type="match status" value="1"/>
</dbReference>
<dbReference type="OrthoDB" id="9811744at2"/>
<reference evidence="14 15" key="1">
    <citation type="submission" date="2018-06" db="EMBL/GenBank/DDBJ databases">
        <authorList>
            <person name="Strepis N."/>
        </authorList>
    </citation>
    <scope>NUCLEOTIDE SEQUENCE [LARGE SCALE GENOMIC DNA]</scope>
    <source>
        <strain evidence="14">LUCI</strain>
    </source>
</reference>
<proteinExistence type="inferred from homology"/>
<dbReference type="GO" id="GO:0004156">
    <property type="term" value="F:dihydropteroate synthase activity"/>
    <property type="evidence" value="ECO:0007669"/>
    <property type="project" value="UniProtKB-EC"/>
</dbReference>
<dbReference type="GO" id="GO:0046654">
    <property type="term" value="P:tetrahydrofolate biosynthetic process"/>
    <property type="evidence" value="ECO:0007669"/>
    <property type="project" value="UniProtKB-UniPathway"/>
</dbReference>
<keyword evidence="7" id="KW-0808">Transferase</keyword>
<evidence type="ECO:0000256" key="2">
    <source>
        <dbReference type="ARBA" id="ARBA00001946"/>
    </source>
</evidence>
<evidence type="ECO:0000256" key="9">
    <source>
        <dbReference type="ARBA" id="ARBA00022842"/>
    </source>
</evidence>
<accession>A0A498R9A8</accession>
<dbReference type="Gene3D" id="3.20.20.20">
    <property type="entry name" value="Dihydropteroate synthase-like"/>
    <property type="match status" value="1"/>
</dbReference>
<dbReference type="EMBL" id="UPPP01000083">
    <property type="protein sequence ID" value="VBB08114.1"/>
    <property type="molecule type" value="Genomic_DNA"/>
</dbReference>
<dbReference type="PANTHER" id="PTHR20941:SF1">
    <property type="entry name" value="FOLIC ACID SYNTHESIS PROTEIN FOL1"/>
    <property type="match status" value="1"/>
</dbReference>
<comment type="pathway">
    <text evidence="3">Cofactor biosynthesis; tetrahydrofolate biosynthesis; 7,8-dihydrofolate from 2-amino-4-hydroxy-6-hydroxymethyl-7,8-dihydropteridine diphosphate and 4-aminobenzoate: step 1/2.</text>
</comment>
<comment type="similarity">
    <text evidence="4">Belongs to the DHPS family.</text>
</comment>
<dbReference type="Proteomes" id="UP000277811">
    <property type="component" value="Unassembled WGS sequence"/>
</dbReference>
<comment type="cofactor">
    <cofactor evidence="2">
        <name>Mg(2+)</name>
        <dbReference type="ChEBI" id="CHEBI:18420"/>
    </cofactor>
</comment>
<evidence type="ECO:0000313" key="15">
    <source>
        <dbReference type="Proteomes" id="UP000277811"/>
    </source>
</evidence>
<dbReference type="PROSITE" id="PS00793">
    <property type="entry name" value="DHPS_2"/>
    <property type="match status" value="1"/>
</dbReference>
<dbReference type="InterPro" id="IPR011005">
    <property type="entry name" value="Dihydropteroate_synth-like_sf"/>
</dbReference>
<evidence type="ECO:0000256" key="5">
    <source>
        <dbReference type="ARBA" id="ARBA00012458"/>
    </source>
</evidence>
<evidence type="ECO:0000256" key="10">
    <source>
        <dbReference type="ARBA" id="ARBA00022909"/>
    </source>
</evidence>
<evidence type="ECO:0000313" key="14">
    <source>
        <dbReference type="EMBL" id="VBB08114.1"/>
    </source>
</evidence>
<dbReference type="FunFam" id="3.20.20.20:FF:000006">
    <property type="entry name" value="Dihydropteroate synthase"/>
    <property type="match status" value="1"/>
</dbReference>
<dbReference type="Pfam" id="PF00809">
    <property type="entry name" value="Pterin_bind"/>
    <property type="match status" value="1"/>
</dbReference>
<organism evidence="14 15">
    <name type="scientific">Lucifera butyrica</name>
    <dbReference type="NCBI Taxonomy" id="1351585"/>
    <lineage>
        <taxon>Bacteria</taxon>
        <taxon>Bacillati</taxon>
        <taxon>Bacillota</taxon>
        <taxon>Negativicutes</taxon>
        <taxon>Veillonellales</taxon>
        <taxon>Veillonellaceae</taxon>
        <taxon>Lucifera</taxon>
    </lineage>
</organism>
<keyword evidence="8" id="KW-0479">Metal-binding</keyword>
<sequence>MNLNPQIMSITSLEQAQRELTKLNCDPAGIRIMADKAVFKVFKLENISTKAANLLKQTFLAKGGEVAVARGTADLSAAYTDVLIMATLKQYKAALSQLKLQPWGLPDIAGALEKALASGGVKRQYRWPDGRSLTLTSRKTLVMGILNVTPDSFSDGGCYNTLEAAARHAEEMIQAGADIIDIGAESTRPYGGAQVVSAREELDRLLPLLEKVLKIATVPVSVDTYKASVAEAAIKMGAHLINDVWGLQSDPGMAGVIANYKVPVIVMHNQQNTFYEKDIMYSICRFLQQSIQIGLDAGVPFDHFIIDPGIGFGKTPEQNLEVMSRLGELRSLGCPLLLGTSRKRFIGEVLGLPVEDRVEGTGATVAWGIAQGTSIVRVHDVKPIVRMAKMCDAMKGESFGER</sequence>
<dbReference type="GO" id="GO:0046872">
    <property type="term" value="F:metal ion binding"/>
    <property type="evidence" value="ECO:0007669"/>
    <property type="project" value="UniProtKB-KW"/>
</dbReference>